<keyword evidence="5 7" id="KW-0067">ATP-binding</keyword>
<comment type="subunit">
    <text evidence="7">Monomer. Probably contacts ribosomal proteins L1, L5, L33 and S7, the 16S and 23S rRNA and the P-site containing tRNA(fMet).</text>
</comment>
<evidence type="ECO:0000313" key="10">
    <source>
        <dbReference type="Proteomes" id="UP001597441"/>
    </source>
</evidence>
<keyword evidence="3 7" id="KW-0699">rRNA-binding</keyword>
<feature type="domain" description="ABC transporter" evidence="8">
    <location>
        <begin position="333"/>
        <end position="559"/>
    </location>
</feature>
<reference evidence="10" key="1">
    <citation type="journal article" date="2019" name="Int. J. Syst. Evol. Microbiol.">
        <title>The Global Catalogue of Microorganisms (GCM) 10K type strain sequencing project: providing services to taxonomists for standard genome sequencing and annotation.</title>
        <authorList>
            <consortium name="The Broad Institute Genomics Platform"/>
            <consortium name="The Broad Institute Genome Sequencing Center for Infectious Disease"/>
            <person name="Wu L."/>
            <person name="Ma J."/>
        </authorList>
    </citation>
    <scope>NUCLEOTIDE SEQUENCE [LARGE SCALE GENOMIC DNA]</scope>
    <source>
        <strain evidence="10">KCTC 42903</strain>
    </source>
</reference>
<name>A0ABW5JQN7_9FLAO</name>
<dbReference type="SUPFAM" id="SSF52540">
    <property type="entry name" value="P-loop containing nucleoside triphosphate hydrolases"/>
    <property type="match status" value="2"/>
</dbReference>
<feature type="binding site" evidence="7">
    <location>
        <begin position="365"/>
        <end position="372"/>
    </location>
    <ligand>
        <name>ATP</name>
        <dbReference type="ChEBI" id="CHEBI:30616"/>
        <label>2</label>
    </ligand>
</feature>
<dbReference type="NCBIfam" id="TIGR03719">
    <property type="entry name" value="ABC_ABC_ChvD"/>
    <property type="match status" value="1"/>
</dbReference>
<dbReference type="InterPro" id="IPR032781">
    <property type="entry name" value="ABC_tran_Xtn"/>
</dbReference>
<dbReference type="EMBL" id="JBHULK010000001">
    <property type="protein sequence ID" value="MFD2534106.1"/>
    <property type="molecule type" value="Genomic_DNA"/>
</dbReference>
<comment type="caution">
    <text evidence="7">Lacks conserved residue(s) required for the propagation of feature annotation.</text>
</comment>
<dbReference type="CDD" id="cd03221">
    <property type="entry name" value="ABCF_EF-3"/>
    <property type="match status" value="2"/>
</dbReference>
<keyword evidence="6 7" id="KW-0810">Translation regulation</keyword>
<dbReference type="Proteomes" id="UP001597441">
    <property type="component" value="Unassembled WGS sequence"/>
</dbReference>
<dbReference type="Pfam" id="PF00005">
    <property type="entry name" value="ABC_tran"/>
    <property type="match status" value="2"/>
</dbReference>
<feature type="domain" description="ABC transporter" evidence="8">
    <location>
        <begin position="9"/>
        <end position="268"/>
    </location>
</feature>
<proteinExistence type="inferred from homology"/>
<comment type="catalytic activity">
    <reaction evidence="7">
        <text>ATP + H2O = ADP + phosphate + H(+)</text>
        <dbReference type="Rhea" id="RHEA:13065"/>
        <dbReference type="ChEBI" id="CHEBI:15377"/>
        <dbReference type="ChEBI" id="CHEBI:15378"/>
        <dbReference type="ChEBI" id="CHEBI:30616"/>
        <dbReference type="ChEBI" id="CHEBI:43474"/>
        <dbReference type="ChEBI" id="CHEBI:456216"/>
    </reaction>
</comment>
<keyword evidence="7" id="KW-0648">Protein biosynthesis</keyword>
<dbReference type="NCBIfam" id="NF008775">
    <property type="entry name" value="PRK11819.1"/>
    <property type="match status" value="1"/>
</dbReference>
<dbReference type="HAMAP" id="MF_00847">
    <property type="entry name" value="EttA"/>
    <property type="match status" value="1"/>
</dbReference>
<evidence type="ECO:0000313" key="9">
    <source>
        <dbReference type="EMBL" id="MFD2534106.1"/>
    </source>
</evidence>
<evidence type="ECO:0000256" key="5">
    <source>
        <dbReference type="ARBA" id="ARBA00022840"/>
    </source>
</evidence>
<dbReference type="PANTHER" id="PTHR43858">
    <property type="entry name" value="ENERGY-DEPENDENT TRANSLATIONAL THROTTLE PROTEIN ETTA"/>
    <property type="match status" value="1"/>
</dbReference>
<dbReference type="EC" id="3.6.1.-" evidence="7"/>
<feature type="region of interest" description="PtIM" evidence="7">
    <location>
        <begin position="251"/>
        <end position="331"/>
    </location>
</feature>
<evidence type="ECO:0000256" key="3">
    <source>
        <dbReference type="ARBA" id="ARBA00022730"/>
    </source>
</evidence>
<comment type="function">
    <text evidence="7">A translation factor that gates the progression of the 70S ribosomal initiation complex (IC, containing tRNA(fMet) in the P-site) into the translation elongation cycle by using a mechanism sensitive to the ATP/ADP ratio. Binds to the 70S ribosome E-site where it modulates the state of the translating ribosome during subunit translocation. ATP hydrolysis probably frees it from the ribosome, which can enter the elongation phase.</text>
</comment>
<dbReference type="Gene3D" id="3.40.50.300">
    <property type="entry name" value="P-loop containing nucleotide triphosphate hydrolases"/>
    <property type="match status" value="2"/>
</dbReference>
<keyword evidence="10" id="KW-1185">Reference proteome</keyword>
<dbReference type="PROSITE" id="PS00211">
    <property type="entry name" value="ABC_TRANSPORTER_1"/>
    <property type="match status" value="1"/>
</dbReference>
<comment type="domain">
    <text evidence="7">The P-site tRNA interaction motif (PtIM domain) probably interacts with the P-site tRNA(fMet) as well as the 23S rRNA.</text>
</comment>
<dbReference type="PANTHER" id="PTHR43858:SF1">
    <property type="entry name" value="ABC TRANSPORTER-RELATED PROTEIN"/>
    <property type="match status" value="1"/>
</dbReference>
<keyword evidence="7" id="KW-0677">Repeat</keyword>
<organism evidence="9 10">
    <name type="scientific">Gelatiniphilus marinus</name>
    <dbReference type="NCBI Taxonomy" id="1759464"/>
    <lineage>
        <taxon>Bacteria</taxon>
        <taxon>Pseudomonadati</taxon>
        <taxon>Bacteroidota</taxon>
        <taxon>Flavobacteriia</taxon>
        <taxon>Flavobacteriales</taxon>
        <taxon>Flavobacteriaceae</taxon>
        <taxon>Gelatiniphilus</taxon>
    </lineage>
</organism>
<protein>
    <recommendedName>
        <fullName evidence="7">Energy-dependent translational throttle protein EttA</fullName>
        <ecNumber evidence="7">3.6.1.-</ecNumber>
    </recommendedName>
    <alternativeName>
        <fullName evidence="7">Translational regulatory factor EttA</fullName>
    </alternativeName>
</protein>
<keyword evidence="4 7" id="KW-0547">Nucleotide-binding</keyword>
<dbReference type="InterPro" id="IPR027417">
    <property type="entry name" value="P-loop_NTPase"/>
</dbReference>
<keyword evidence="2 7" id="KW-0820">tRNA-binding</keyword>
<comment type="similarity">
    <text evidence="1 7">Belongs to the ABC transporter superfamily. ABCF family. Translational throttle EttA subfamily.</text>
</comment>
<accession>A0ABW5JQN7</accession>
<gene>
    <name evidence="7 9" type="primary">ettA</name>
    <name evidence="9" type="ORF">ACFSQS_03230</name>
</gene>
<evidence type="ECO:0000256" key="2">
    <source>
        <dbReference type="ARBA" id="ARBA00022555"/>
    </source>
</evidence>
<dbReference type="SMART" id="SM00382">
    <property type="entry name" value="AAA"/>
    <property type="match status" value="2"/>
</dbReference>
<evidence type="ECO:0000256" key="6">
    <source>
        <dbReference type="ARBA" id="ARBA00022845"/>
    </source>
</evidence>
<evidence type="ECO:0000256" key="1">
    <source>
        <dbReference type="ARBA" id="ARBA00005868"/>
    </source>
</evidence>
<dbReference type="PROSITE" id="PS50893">
    <property type="entry name" value="ABC_TRANSPORTER_2"/>
    <property type="match status" value="2"/>
</dbReference>
<evidence type="ECO:0000256" key="4">
    <source>
        <dbReference type="ARBA" id="ARBA00022741"/>
    </source>
</evidence>
<keyword evidence="7" id="KW-0694">RNA-binding</keyword>
<evidence type="ECO:0000256" key="7">
    <source>
        <dbReference type="HAMAP-Rule" id="MF_00847"/>
    </source>
</evidence>
<dbReference type="Pfam" id="PF12848">
    <property type="entry name" value="ABC_tran_Xtn"/>
    <property type="match status" value="1"/>
</dbReference>
<dbReference type="InterPro" id="IPR003593">
    <property type="entry name" value="AAA+_ATPase"/>
</dbReference>
<keyword evidence="7" id="KW-0963">Cytoplasm</keyword>
<dbReference type="InterPro" id="IPR003439">
    <property type="entry name" value="ABC_transporter-like_ATP-bd"/>
</dbReference>
<keyword evidence="7" id="KW-0378">Hydrolase</keyword>
<sequence length="563" mass="63683">MSDDKKIIFSMSGVTKTFPSANTPVLKNIYLSFFYGAKIGILGLNGSGKSTLLKIIAGVDKNYQGDVVFSQDYSVGYLEQDPKLDENKTVMEIVREGAAETVAILDEYNKINDMFGLEEVYSDADKMEKLMNRQAELQDQIDAANAWELDTKLEIAMDALRTPDGDKKISVLSGGERRRVALCRLLLQEPDVLLLDEPTNHLDAESVHWLEHHLAQYKGTVIAVTHDRYFLDNVAGWILELDRGEGIPWKGNYSSWLDQKSKRMAQEGKVASKRQKTLERELEWVRQGAKGRQTKQKARLKNYDKLMSQDQKQLDEKLEIYIPNGPRLGTNVIQAIGVSKGYDDKLLYEDLNFNLPQAGIVGVIGPNGAGKTTIFRMIMGEETPDKGEFKVGDTAKIAYVDQNHSNIDPEKTIWQNFSDEQELILMGGKEVNSRAYLSRFNFSGGEQNKKVKLLSGGERNRLHLAMTLKEEGNVLLLDEPTNDLDVNTLRALEEGLENFAGCAVVISHDRWFLDRICTHILAFEGDSQVYFFEGSFSDYEENKKKRLGGDLMPKRIKYKKLIR</sequence>
<comment type="caution">
    <text evidence="9">The sequence shown here is derived from an EMBL/GenBank/DDBJ whole genome shotgun (WGS) entry which is preliminary data.</text>
</comment>
<dbReference type="InterPro" id="IPR017871">
    <property type="entry name" value="ABC_transporter-like_CS"/>
</dbReference>
<evidence type="ECO:0000259" key="8">
    <source>
        <dbReference type="PROSITE" id="PS50893"/>
    </source>
</evidence>
<comment type="subcellular location">
    <subcellularLocation>
        <location evidence="7">Cytoplasm</location>
    </subcellularLocation>
    <text evidence="7">Associates with ribosomes and polysomes.</text>
</comment>
<comment type="domain">
    <text evidence="7">The arm domain is inserted in the first ABC transporter domain. Probably contacts ribosomal protein L1.</text>
</comment>
<dbReference type="RefSeq" id="WP_388014011.1">
    <property type="nucleotide sequence ID" value="NZ_JBHUDT010000001.1"/>
</dbReference>
<dbReference type="InterPro" id="IPR022374">
    <property type="entry name" value="EttA"/>
</dbReference>